<protein>
    <submittedName>
        <fullName evidence="3">Ribonuclease D</fullName>
    </submittedName>
</protein>
<evidence type="ECO:0000256" key="1">
    <source>
        <dbReference type="SAM" id="MobiDB-lite"/>
    </source>
</evidence>
<evidence type="ECO:0000259" key="2">
    <source>
        <dbReference type="PROSITE" id="PS50967"/>
    </source>
</evidence>
<reference evidence="3 4" key="1">
    <citation type="submission" date="2018-05" db="EMBL/GenBank/DDBJ databases">
        <title>A metagenomic window into the 2 km-deep terrestrial subsurface aquifer revealed taxonomically and functionally diverse microbial community comprising novel uncultured bacterial lineages.</title>
        <authorList>
            <person name="Kadnikov V.V."/>
            <person name="Mardanov A.V."/>
            <person name="Beletsky A.V."/>
            <person name="Banks D."/>
            <person name="Pimenov N.V."/>
            <person name="Frank Y.A."/>
            <person name="Karnachuk O.V."/>
            <person name="Ravin N.V."/>
        </authorList>
    </citation>
    <scope>NUCLEOTIDE SEQUENCE [LARGE SCALE GENOMIC DNA]</scope>
    <source>
        <strain evidence="3">BY5</strain>
    </source>
</reference>
<dbReference type="Proteomes" id="UP000252355">
    <property type="component" value="Unassembled WGS sequence"/>
</dbReference>
<feature type="region of interest" description="Disordered" evidence="1">
    <location>
        <begin position="325"/>
        <end position="344"/>
    </location>
</feature>
<dbReference type="PANTHER" id="PTHR47649:SF1">
    <property type="entry name" value="RIBONUCLEASE D"/>
    <property type="match status" value="1"/>
</dbReference>
<dbReference type="SUPFAM" id="SSF53098">
    <property type="entry name" value="Ribonuclease H-like"/>
    <property type="match status" value="1"/>
</dbReference>
<dbReference type="InterPro" id="IPR051086">
    <property type="entry name" value="RNase_D-like"/>
</dbReference>
<dbReference type="InterPro" id="IPR002121">
    <property type="entry name" value="HRDC_dom"/>
</dbReference>
<evidence type="ECO:0000313" key="4">
    <source>
        <dbReference type="Proteomes" id="UP000252355"/>
    </source>
</evidence>
<dbReference type="PROSITE" id="PS50967">
    <property type="entry name" value="HRDC"/>
    <property type="match status" value="2"/>
</dbReference>
<comment type="caution">
    <text evidence="3">The sequence shown here is derived from an EMBL/GenBank/DDBJ whole genome shotgun (WGS) entry which is preliminary data.</text>
</comment>
<dbReference type="GO" id="GO:0000166">
    <property type="term" value="F:nucleotide binding"/>
    <property type="evidence" value="ECO:0007669"/>
    <property type="project" value="InterPro"/>
</dbReference>
<dbReference type="SMART" id="SM00474">
    <property type="entry name" value="35EXOc"/>
    <property type="match status" value="1"/>
</dbReference>
<proteinExistence type="predicted"/>
<sequence length="440" mass="49025">MNPSVAPPIVCPAPASASPVDEPEVPVSPFDPQPLLDGAVLIETTAQLERFLDDIADTDVLGVDTESAGFYRYKATVNLIQVSTRDRAAIIDPQAVKDLSPLRDFPRKSSCEWIFHGAGYDAGALFKFLGLEIPHLFDTRVAAELAGLPELGLGALTERYLGLTLDKKLQRCDWSRRPLTEGMKKYGLLDAICLVPLRDVLRAELTRLQRLSWVEEECAILADNARHRTDPPSEDPFAFVIKGAARLAPRQLAVLKEVWELRDRIARSMDRAPFMVVANQALLEIARQMPRSLAGLAAVSHMSGEFLRRHGKDLQAAIKRGCEAEPIRLPPPDEGRPREPPPTNWEAETTRALREIRDQTAQRLRVAPSLLASGHALFEIARRRPASLEDLRALGEFRNWQLDLLGEAFLACLVRRGPPPAHAGRTRRRRRRSRRSGSEA</sequence>
<dbReference type="InterPro" id="IPR002562">
    <property type="entry name" value="3'-5'_exonuclease_dom"/>
</dbReference>
<organism evidence="3 4">
    <name type="scientific">Candidatus Ozemobacter sibiricus</name>
    <dbReference type="NCBI Taxonomy" id="2268124"/>
    <lineage>
        <taxon>Bacteria</taxon>
        <taxon>Candidatus Ozemobacteria</taxon>
        <taxon>Candidatus Ozemobacterales</taxon>
        <taxon>Candidatus Ozemobacteraceae</taxon>
        <taxon>Candidatus Ozemobacter</taxon>
    </lineage>
</organism>
<accession>A0A367ZL19</accession>
<dbReference type="CDD" id="cd06142">
    <property type="entry name" value="RNaseD_exo"/>
    <property type="match status" value="1"/>
</dbReference>
<evidence type="ECO:0000313" key="3">
    <source>
        <dbReference type="EMBL" id="RCK78795.1"/>
    </source>
</evidence>
<dbReference type="GO" id="GO:0008408">
    <property type="term" value="F:3'-5' exonuclease activity"/>
    <property type="evidence" value="ECO:0007669"/>
    <property type="project" value="InterPro"/>
</dbReference>
<dbReference type="Gene3D" id="1.10.150.80">
    <property type="entry name" value="HRDC domain"/>
    <property type="match status" value="2"/>
</dbReference>
<dbReference type="PANTHER" id="PTHR47649">
    <property type="entry name" value="RIBONUCLEASE D"/>
    <property type="match status" value="1"/>
</dbReference>
<dbReference type="GO" id="GO:0006139">
    <property type="term" value="P:nucleobase-containing compound metabolic process"/>
    <property type="evidence" value="ECO:0007669"/>
    <property type="project" value="InterPro"/>
</dbReference>
<dbReference type="InterPro" id="IPR044876">
    <property type="entry name" value="HRDC_dom_sf"/>
</dbReference>
<dbReference type="Pfam" id="PF01612">
    <property type="entry name" value="DNA_pol_A_exo1"/>
    <property type="match status" value="1"/>
</dbReference>
<dbReference type="InterPro" id="IPR010997">
    <property type="entry name" value="HRDC-like_sf"/>
</dbReference>
<feature type="domain" description="HRDC" evidence="2">
    <location>
        <begin position="248"/>
        <end position="328"/>
    </location>
</feature>
<feature type="compositionally biased region" description="Basic residues" evidence="1">
    <location>
        <begin position="424"/>
        <end position="440"/>
    </location>
</feature>
<dbReference type="SMART" id="SM00341">
    <property type="entry name" value="HRDC"/>
    <property type="match status" value="2"/>
</dbReference>
<name>A0A367ZL19_9BACT</name>
<dbReference type="Pfam" id="PF00570">
    <property type="entry name" value="HRDC"/>
    <property type="match status" value="2"/>
</dbReference>
<dbReference type="GO" id="GO:0003676">
    <property type="term" value="F:nucleic acid binding"/>
    <property type="evidence" value="ECO:0007669"/>
    <property type="project" value="InterPro"/>
</dbReference>
<dbReference type="InterPro" id="IPR012337">
    <property type="entry name" value="RNaseH-like_sf"/>
</dbReference>
<dbReference type="EMBL" id="QOQW01000019">
    <property type="protein sequence ID" value="RCK78795.1"/>
    <property type="molecule type" value="Genomic_DNA"/>
</dbReference>
<dbReference type="Gene3D" id="3.30.420.10">
    <property type="entry name" value="Ribonuclease H-like superfamily/Ribonuclease H"/>
    <property type="match status" value="1"/>
</dbReference>
<gene>
    <name evidence="3" type="ORF">OZSIB_1148</name>
</gene>
<feature type="compositionally biased region" description="Basic and acidic residues" evidence="1">
    <location>
        <begin position="325"/>
        <end position="339"/>
    </location>
</feature>
<dbReference type="SUPFAM" id="SSF47819">
    <property type="entry name" value="HRDC-like"/>
    <property type="match status" value="2"/>
</dbReference>
<dbReference type="AlphaFoldDB" id="A0A367ZL19"/>
<feature type="domain" description="HRDC" evidence="2">
    <location>
        <begin position="343"/>
        <end position="423"/>
    </location>
</feature>
<feature type="region of interest" description="Disordered" evidence="1">
    <location>
        <begin position="416"/>
        <end position="440"/>
    </location>
</feature>
<dbReference type="InterPro" id="IPR036397">
    <property type="entry name" value="RNaseH_sf"/>
</dbReference>